<comment type="similarity">
    <text evidence="2">Belongs to the IPI1/TEX10 family.</text>
</comment>
<sequence length="678" mass="76098">FLLFFSDFCLFSFNVRFVHFPTYGPDSTSSLITVAAKMSGRSYKKVKKDDKNKKKFKTALKNVATKTNLPKGQNLTDTNFKVKKIVIKDQVKPHDPDELLYRKKLNVAELAARLGHHNSSIKHEALDGLKDLITYHPREVLGSHHIQVLEATVKLVLDETASIRKSASKIVAQILSAVASHKLVPFFASLNSYLLCGLTHIDRGVREDALILMDGCLKHVPELCEKYAFNLLSVCLDLISEKGVGPRTLSLNLDSAQAVTKWRAKVLERILALLDCLLNAHGRSTENSNEFIMVDKTFIPGDINYFPVYTNCPFSLNENNVEINESSDSGSAKSTPIGYAEAIIPLLFGMFLEVHPVEKTAVETGLSTAINEECCKLLCLIVGIMKSLWTLIDQSSVHRQSLGNMSEKFSKPLLQTLVQGRFPYSVSNKVSGRPQKETETQINSSVSLNLGVARLVLLYSPKEQWDYVVPFLKNCFRTTEQFSPSDASVFAECITKICREANCSESEYFFNKAVEISLEGQISVLSSHFFKLLGSTALDTQMSSFHQNPAFAKWLGSLPERVTKSKIHPYQMDIISKIAVRNFSSFSKSLDVSIELILDNIPNVIVGDEDKLQSVQWQMATLLHWVQDWDEELTESLRSAVDNRYWGDRLTKYISEIISIKSDMVCQSKSETTLEFEG</sequence>
<dbReference type="InterPro" id="IPR024679">
    <property type="entry name" value="Ipi1_N"/>
</dbReference>
<dbReference type="PANTHER" id="PTHR16056:SF2">
    <property type="entry name" value="TESTIS-EXPRESSED PROTEIN 10"/>
    <property type="match status" value="1"/>
</dbReference>
<dbReference type="PANTHER" id="PTHR16056">
    <property type="entry name" value="REGULATOR OF MICROTUBULE DYNAMICS PROTEIN"/>
    <property type="match status" value="1"/>
</dbReference>
<dbReference type="GO" id="GO:0071339">
    <property type="term" value="C:MLL1 complex"/>
    <property type="evidence" value="ECO:0007669"/>
    <property type="project" value="TreeGrafter"/>
</dbReference>
<proteinExistence type="inferred from homology"/>
<accession>A0A146M6D5</accession>
<evidence type="ECO:0000313" key="5">
    <source>
        <dbReference type="EMBL" id="JAQ14316.1"/>
    </source>
</evidence>
<comment type="subcellular location">
    <subcellularLocation>
        <location evidence="1">Nucleus</location>
    </subcellularLocation>
</comment>
<evidence type="ECO:0000259" key="4">
    <source>
        <dbReference type="Pfam" id="PF12333"/>
    </source>
</evidence>
<name>A0A146M6D5_LYGHE</name>
<dbReference type="InterPro" id="IPR011989">
    <property type="entry name" value="ARM-like"/>
</dbReference>
<dbReference type="Gene3D" id="1.25.10.10">
    <property type="entry name" value="Leucine-rich Repeat Variant"/>
    <property type="match status" value="1"/>
</dbReference>
<gene>
    <name evidence="5" type="primary">tex10_0</name>
    <name evidence="5" type="ORF">g.79247</name>
</gene>
<dbReference type="AlphaFoldDB" id="A0A146M6D5"/>
<feature type="domain" description="Pre-rRNA-processing protein Ipi1 N-terminal" evidence="4">
    <location>
        <begin position="182"/>
        <end position="274"/>
    </location>
</feature>
<dbReference type="EMBL" id="GDHC01004313">
    <property type="protein sequence ID" value="JAQ14316.1"/>
    <property type="molecule type" value="Transcribed_RNA"/>
</dbReference>
<dbReference type="SUPFAM" id="SSF48371">
    <property type="entry name" value="ARM repeat"/>
    <property type="match status" value="1"/>
</dbReference>
<dbReference type="InterPro" id="IPR016024">
    <property type="entry name" value="ARM-type_fold"/>
</dbReference>
<evidence type="ECO:0000256" key="3">
    <source>
        <dbReference type="ARBA" id="ARBA00023242"/>
    </source>
</evidence>
<keyword evidence="3" id="KW-0539">Nucleus</keyword>
<evidence type="ECO:0000256" key="1">
    <source>
        <dbReference type="ARBA" id="ARBA00004123"/>
    </source>
</evidence>
<feature type="non-terminal residue" evidence="5">
    <location>
        <position position="1"/>
    </location>
</feature>
<reference evidence="5" key="1">
    <citation type="journal article" date="2016" name="Gigascience">
        <title>De novo construction of an expanded transcriptome assembly for the western tarnished plant bug, Lygus hesperus.</title>
        <authorList>
            <person name="Tassone E.E."/>
            <person name="Geib S.M."/>
            <person name="Hall B."/>
            <person name="Fabrick J.A."/>
            <person name="Brent C.S."/>
            <person name="Hull J.J."/>
        </authorList>
    </citation>
    <scope>NUCLEOTIDE SEQUENCE</scope>
</reference>
<organism evidence="5">
    <name type="scientific">Lygus hesperus</name>
    <name type="common">Western plant bug</name>
    <dbReference type="NCBI Taxonomy" id="30085"/>
    <lineage>
        <taxon>Eukaryota</taxon>
        <taxon>Metazoa</taxon>
        <taxon>Ecdysozoa</taxon>
        <taxon>Arthropoda</taxon>
        <taxon>Hexapoda</taxon>
        <taxon>Insecta</taxon>
        <taxon>Pterygota</taxon>
        <taxon>Neoptera</taxon>
        <taxon>Paraneoptera</taxon>
        <taxon>Hemiptera</taxon>
        <taxon>Heteroptera</taxon>
        <taxon>Panheteroptera</taxon>
        <taxon>Cimicomorpha</taxon>
        <taxon>Miridae</taxon>
        <taxon>Mirini</taxon>
        <taxon>Lygus</taxon>
    </lineage>
</organism>
<protein>
    <submittedName>
        <fullName evidence="5">Testis-expressed sequence 10</fullName>
    </submittedName>
</protein>
<dbReference type="Pfam" id="PF12333">
    <property type="entry name" value="Ipi1_N"/>
    <property type="match status" value="1"/>
</dbReference>
<evidence type="ECO:0000256" key="2">
    <source>
        <dbReference type="ARBA" id="ARBA00006427"/>
    </source>
</evidence>